<organism evidence="2 3">
    <name type="scientific">Lacipirellula parvula</name>
    <dbReference type="NCBI Taxonomy" id="2650471"/>
    <lineage>
        <taxon>Bacteria</taxon>
        <taxon>Pseudomonadati</taxon>
        <taxon>Planctomycetota</taxon>
        <taxon>Planctomycetia</taxon>
        <taxon>Pirellulales</taxon>
        <taxon>Lacipirellulaceae</taxon>
        <taxon>Lacipirellula</taxon>
    </lineage>
</organism>
<dbReference type="KEGG" id="lpav:PLANPX_2082"/>
<dbReference type="GO" id="GO:0004633">
    <property type="term" value="F:phosphopantothenoylcysteine decarboxylase activity"/>
    <property type="evidence" value="ECO:0007669"/>
    <property type="project" value="UniProtKB-EC"/>
</dbReference>
<dbReference type="GO" id="GO:0015937">
    <property type="term" value="P:coenzyme A biosynthetic process"/>
    <property type="evidence" value="ECO:0007669"/>
    <property type="project" value="TreeGrafter"/>
</dbReference>
<keyword evidence="2" id="KW-0436">Ligase</keyword>
<dbReference type="PANTHER" id="PTHR14359:SF6">
    <property type="entry name" value="PHOSPHOPANTOTHENOYLCYSTEINE DECARBOXYLASE"/>
    <property type="match status" value="1"/>
</dbReference>
<name>A0A5K7X796_9BACT</name>
<dbReference type="EMBL" id="AP021861">
    <property type="protein sequence ID" value="BBO32470.1"/>
    <property type="molecule type" value="Genomic_DNA"/>
</dbReference>
<keyword evidence="3" id="KW-1185">Reference proteome</keyword>
<dbReference type="AlphaFoldDB" id="A0A5K7X796"/>
<dbReference type="InterPro" id="IPR003382">
    <property type="entry name" value="Flavoprotein"/>
</dbReference>
<evidence type="ECO:0000259" key="1">
    <source>
        <dbReference type="Pfam" id="PF02441"/>
    </source>
</evidence>
<evidence type="ECO:0000313" key="3">
    <source>
        <dbReference type="Proteomes" id="UP000326837"/>
    </source>
</evidence>
<dbReference type="GO" id="GO:0010181">
    <property type="term" value="F:FMN binding"/>
    <property type="evidence" value="ECO:0007669"/>
    <property type="project" value="TreeGrafter"/>
</dbReference>
<accession>A0A5K7X796</accession>
<sequence length="185" mass="19738">MSAPREILVGVTGGIAAFKTAALVSDLVQSGVGVTVVMTGGARKFIGEATFRALTGRPVATRSFPRDDHPLGPHIQLARQAELLCIAPTTANFLAKAAHGIADDLLSTLLLSFTGPVILAPAMNKEMWTKPAVQRNVAQLREDGYHFVGPSEGWQSCRERGVGRMAEPAEIAAEVRRLLEQSKPV</sequence>
<dbReference type="EC" id="4.1.1.36" evidence="2"/>
<dbReference type="EC" id="6.3.2.5" evidence="2"/>
<dbReference type="PANTHER" id="PTHR14359">
    <property type="entry name" value="HOMO-OLIGOMERIC FLAVIN CONTAINING CYS DECARBOXYLASE FAMILY"/>
    <property type="match status" value="1"/>
</dbReference>
<dbReference type="Proteomes" id="UP000326837">
    <property type="component" value="Chromosome"/>
</dbReference>
<dbReference type="Gene3D" id="3.40.50.1950">
    <property type="entry name" value="Flavin prenyltransferase-like"/>
    <property type="match status" value="1"/>
</dbReference>
<reference evidence="3" key="1">
    <citation type="submission" date="2019-10" db="EMBL/GenBank/DDBJ databases">
        <title>Lacipirellula parvula gen. nov., sp. nov., representing a lineage of planctomycetes widespread in freshwater anoxic habitats, and description of the family Lacipirellulaceae.</title>
        <authorList>
            <person name="Dedysh S.N."/>
            <person name="Kulichevskaya I.S."/>
            <person name="Beletsky A.V."/>
            <person name="Rakitin A.L."/>
            <person name="Mardanov A.V."/>
            <person name="Ivanova A.A."/>
            <person name="Saltykova V.X."/>
            <person name="Rijpstra W.I.C."/>
            <person name="Sinninghe Damste J.S."/>
            <person name="Ravin N.V."/>
        </authorList>
    </citation>
    <scope>NUCLEOTIDE SEQUENCE [LARGE SCALE GENOMIC DNA]</scope>
    <source>
        <strain evidence="3">PX69</strain>
    </source>
</reference>
<dbReference type="InterPro" id="IPR036551">
    <property type="entry name" value="Flavin_trans-like"/>
</dbReference>
<keyword evidence="2" id="KW-0456">Lyase</keyword>
<dbReference type="SUPFAM" id="SSF52507">
    <property type="entry name" value="Homo-oligomeric flavin-containing Cys decarboxylases, HFCD"/>
    <property type="match status" value="1"/>
</dbReference>
<evidence type="ECO:0000313" key="2">
    <source>
        <dbReference type="EMBL" id="BBO32470.1"/>
    </source>
</evidence>
<protein>
    <submittedName>
        <fullName evidence="2">Phosphopantothenoylcysteine decarboxylase</fullName>
        <ecNumber evidence="2">4.1.1.36</ecNumber>
        <ecNumber evidence="2">6.3.2.5</ecNumber>
    </submittedName>
</protein>
<dbReference type="GO" id="GO:0071513">
    <property type="term" value="C:phosphopantothenoylcysteine decarboxylase complex"/>
    <property type="evidence" value="ECO:0007669"/>
    <property type="project" value="TreeGrafter"/>
</dbReference>
<feature type="domain" description="Flavoprotein" evidence="1">
    <location>
        <begin position="6"/>
        <end position="178"/>
    </location>
</feature>
<dbReference type="RefSeq" id="WP_152098430.1">
    <property type="nucleotide sequence ID" value="NZ_AP021861.1"/>
</dbReference>
<dbReference type="Pfam" id="PF02441">
    <property type="entry name" value="Flavoprotein"/>
    <property type="match status" value="1"/>
</dbReference>
<proteinExistence type="predicted"/>
<dbReference type="GO" id="GO:0004632">
    <property type="term" value="F:phosphopantothenate--cysteine ligase activity"/>
    <property type="evidence" value="ECO:0007669"/>
    <property type="project" value="UniProtKB-EC"/>
</dbReference>
<gene>
    <name evidence="2" type="ORF">PLANPX_2082</name>
</gene>